<keyword evidence="4" id="KW-1185">Reference proteome</keyword>
<organism evidence="3 4">
    <name type="scientific">Streptomyces tauricus</name>
    <dbReference type="NCBI Taxonomy" id="68274"/>
    <lineage>
        <taxon>Bacteria</taxon>
        <taxon>Bacillati</taxon>
        <taxon>Actinomycetota</taxon>
        <taxon>Actinomycetes</taxon>
        <taxon>Kitasatosporales</taxon>
        <taxon>Streptomycetaceae</taxon>
        <taxon>Streptomyces</taxon>
        <taxon>Streptomyces aurantiacus group</taxon>
    </lineage>
</organism>
<reference evidence="3" key="1">
    <citation type="submission" date="2022-10" db="EMBL/GenBank/DDBJ databases">
        <title>The complete genomes of actinobacterial strains from the NBC collection.</title>
        <authorList>
            <person name="Joergensen T.S."/>
            <person name="Alvarez Arevalo M."/>
            <person name="Sterndorff E.B."/>
            <person name="Faurdal D."/>
            <person name="Vuksanovic O."/>
            <person name="Mourched A.-S."/>
            <person name="Charusanti P."/>
            <person name="Shaw S."/>
            <person name="Blin K."/>
            <person name="Weber T."/>
        </authorList>
    </citation>
    <scope>NUCLEOTIDE SEQUENCE</scope>
    <source>
        <strain evidence="3">NBC_00189</strain>
    </source>
</reference>
<protein>
    <recommendedName>
        <fullName evidence="5">Lipoprotein</fullName>
    </recommendedName>
</protein>
<feature type="chain" id="PRO_5045663388" description="Lipoprotein" evidence="2">
    <location>
        <begin position="25"/>
        <end position="179"/>
    </location>
</feature>
<dbReference type="RefSeq" id="WP_328939745.1">
    <property type="nucleotide sequence ID" value="NZ_CP108133.1"/>
</dbReference>
<feature type="region of interest" description="Disordered" evidence="1">
    <location>
        <begin position="158"/>
        <end position="179"/>
    </location>
</feature>
<sequence>MRIPRAASLLWAPSLVLAVLPLGAACTADASRAAPATPTSSAPEASSSPGQDSVKSPSESSESSELDDAETVAGRQGVTRGGGSFEFSAGEKGDTLVIAVRCQGEGKIKLSVQPVNVAFPLNCVDGEASTTYNEVDVAGVEKKGTVSVLGPSSVRWSITVGRGEPTEGEPAEAEAPERA</sequence>
<proteinExistence type="predicted"/>
<evidence type="ECO:0000256" key="2">
    <source>
        <dbReference type="SAM" id="SignalP"/>
    </source>
</evidence>
<accession>A0ABZ1JRU6</accession>
<name>A0ABZ1JRU6_9ACTN</name>
<evidence type="ECO:0008006" key="5">
    <source>
        <dbReference type="Google" id="ProtNLM"/>
    </source>
</evidence>
<feature type="region of interest" description="Disordered" evidence="1">
    <location>
        <begin position="30"/>
        <end position="89"/>
    </location>
</feature>
<feature type="compositionally biased region" description="Low complexity" evidence="1">
    <location>
        <begin position="30"/>
        <end position="49"/>
    </location>
</feature>
<evidence type="ECO:0000313" key="4">
    <source>
        <dbReference type="Proteomes" id="UP001432166"/>
    </source>
</evidence>
<dbReference type="Proteomes" id="UP001432166">
    <property type="component" value="Chromosome"/>
</dbReference>
<evidence type="ECO:0000256" key="1">
    <source>
        <dbReference type="SAM" id="MobiDB-lite"/>
    </source>
</evidence>
<dbReference type="EMBL" id="CP108133">
    <property type="protein sequence ID" value="WTP54379.1"/>
    <property type="molecule type" value="Genomic_DNA"/>
</dbReference>
<keyword evidence="2" id="KW-0732">Signal</keyword>
<gene>
    <name evidence="3" type="ORF">OG288_42275</name>
</gene>
<feature type="signal peptide" evidence="2">
    <location>
        <begin position="1"/>
        <end position="24"/>
    </location>
</feature>
<dbReference type="PROSITE" id="PS51257">
    <property type="entry name" value="PROKAR_LIPOPROTEIN"/>
    <property type="match status" value="1"/>
</dbReference>
<evidence type="ECO:0000313" key="3">
    <source>
        <dbReference type="EMBL" id="WTP54379.1"/>
    </source>
</evidence>
<feature type="compositionally biased region" description="Acidic residues" evidence="1">
    <location>
        <begin position="166"/>
        <end position="179"/>
    </location>
</feature>